<accession>A0A3B0W3G3</accession>
<dbReference type="InterPro" id="IPR013429">
    <property type="entry name" value="Regulatory_FmdB_Zinc_ribbon"/>
</dbReference>
<protein>
    <recommendedName>
        <fullName evidence="1">Putative regulatory protein FmdB zinc ribbon domain-containing protein</fullName>
    </recommendedName>
</protein>
<evidence type="ECO:0000259" key="1">
    <source>
        <dbReference type="SMART" id="SM00834"/>
    </source>
</evidence>
<sequence>MPLYSYENKHKDNHCTYCLGGFDVMQKLADPVLTHCSYCGCEIKKIITTAHIIAATTVAPNSTLSEKNIAKNDFTQYRKVGKGQYEKTAGKGPNTFSADD</sequence>
<dbReference type="AlphaFoldDB" id="A0A3B0W3G3"/>
<dbReference type="EMBL" id="UOFA01000173">
    <property type="protein sequence ID" value="VAW45257.1"/>
    <property type="molecule type" value="Genomic_DNA"/>
</dbReference>
<reference evidence="2" key="1">
    <citation type="submission" date="2018-06" db="EMBL/GenBank/DDBJ databases">
        <authorList>
            <person name="Zhirakovskaya E."/>
        </authorList>
    </citation>
    <scope>NUCLEOTIDE SEQUENCE</scope>
</reference>
<feature type="domain" description="Putative regulatory protein FmdB zinc ribbon" evidence="1">
    <location>
        <begin position="1"/>
        <end position="48"/>
    </location>
</feature>
<organism evidence="2">
    <name type="scientific">hydrothermal vent metagenome</name>
    <dbReference type="NCBI Taxonomy" id="652676"/>
    <lineage>
        <taxon>unclassified sequences</taxon>
        <taxon>metagenomes</taxon>
        <taxon>ecological metagenomes</taxon>
    </lineage>
</organism>
<evidence type="ECO:0000313" key="2">
    <source>
        <dbReference type="EMBL" id="VAW45257.1"/>
    </source>
</evidence>
<gene>
    <name evidence="2" type="ORF">MNBD_GAMMA02-368</name>
</gene>
<dbReference type="SMART" id="SM00834">
    <property type="entry name" value="CxxC_CXXC_SSSS"/>
    <property type="match status" value="1"/>
</dbReference>
<name>A0A3B0W3G3_9ZZZZ</name>
<proteinExistence type="predicted"/>